<dbReference type="PROSITE" id="PS50975">
    <property type="entry name" value="ATP_GRASP"/>
    <property type="match status" value="1"/>
</dbReference>
<dbReference type="EMBL" id="BAABCE010000012">
    <property type="protein sequence ID" value="GAA3570769.1"/>
    <property type="molecule type" value="Genomic_DNA"/>
</dbReference>
<protein>
    <recommendedName>
        <fullName evidence="3">ATP-grasp domain-containing protein</fullName>
    </recommendedName>
</protein>
<keyword evidence="5" id="KW-1185">Reference proteome</keyword>
<feature type="domain" description="ATP-grasp" evidence="3">
    <location>
        <begin position="87"/>
        <end position="284"/>
    </location>
</feature>
<accession>A0ABP6XQT4</accession>
<reference evidence="5" key="1">
    <citation type="journal article" date="2019" name="Int. J. Syst. Evol. Microbiol.">
        <title>The Global Catalogue of Microorganisms (GCM) 10K type strain sequencing project: providing services to taxonomists for standard genome sequencing and annotation.</title>
        <authorList>
            <consortium name="The Broad Institute Genomics Platform"/>
            <consortium name="The Broad Institute Genome Sequencing Center for Infectious Disease"/>
            <person name="Wu L."/>
            <person name="Ma J."/>
        </authorList>
    </citation>
    <scope>NUCLEOTIDE SEQUENCE [LARGE SCALE GENOMIC DNA]</scope>
    <source>
        <strain evidence="5">JCM 17656</strain>
    </source>
</reference>
<sequence>MITASVDGAGRAAAPVLHLFSGPSLAGWMPAFATRDRHRFQTLPRSADATETAACAAALVECPDQRIVVHADHLSLVRDAEVGRQLGQRGYDVIAPTPLAAAVGQDKVLMQWLLRRAGIPQPSDAHRAAPAANRPAVIKLRGGTEGKGTRLGDLSEGTESELSEPFVHGHEYSVNVYTTDAGSMVFPPVAKGETRLDLVPPPRRRRECPAPALTPVLDAQLRSMAVAAVSACAAEGFAEVEFVVEHGTGEVLVLEVNPRVSGTLRMSAMATRTRLLDLFSRRTAPTGAVHTVRAAVEEPYSGEPFCDLQQGVVATSRITVAGTNHATARAHLDQLLEKTRV</sequence>
<dbReference type="SUPFAM" id="SSF56059">
    <property type="entry name" value="Glutathione synthetase ATP-binding domain-like"/>
    <property type="match status" value="1"/>
</dbReference>
<dbReference type="Proteomes" id="UP001500707">
    <property type="component" value="Unassembled WGS sequence"/>
</dbReference>
<keyword evidence="1" id="KW-0067">ATP-binding</keyword>
<name>A0ABP6XQT4_9ACTN</name>
<dbReference type="PANTHER" id="PTHR23132">
    <property type="entry name" value="D-ALANINE--D-ALANINE LIGASE"/>
    <property type="match status" value="1"/>
</dbReference>
<dbReference type="Gene3D" id="3.30.470.20">
    <property type="entry name" value="ATP-grasp fold, B domain"/>
    <property type="match status" value="1"/>
</dbReference>
<dbReference type="InterPro" id="IPR005479">
    <property type="entry name" value="CPAse_ATP-bd"/>
</dbReference>
<evidence type="ECO:0000313" key="5">
    <source>
        <dbReference type="Proteomes" id="UP001500707"/>
    </source>
</evidence>
<organism evidence="4 5">
    <name type="scientific">Streptomyces osmaniensis</name>
    <dbReference type="NCBI Taxonomy" id="593134"/>
    <lineage>
        <taxon>Bacteria</taxon>
        <taxon>Bacillati</taxon>
        <taxon>Actinomycetota</taxon>
        <taxon>Actinomycetes</taxon>
        <taxon>Kitasatosporales</taxon>
        <taxon>Streptomycetaceae</taxon>
        <taxon>Streptomyces</taxon>
    </lineage>
</organism>
<evidence type="ECO:0000313" key="4">
    <source>
        <dbReference type="EMBL" id="GAA3570769.1"/>
    </source>
</evidence>
<gene>
    <name evidence="4" type="ORF">GCM10022295_60830</name>
</gene>
<dbReference type="Pfam" id="PF02655">
    <property type="entry name" value="ATP-grasp_3"/>
    <property type="match status" value="1"/>
</dbReference>
<dbReference type="InterPro" id="IPR003806">
    <property type="entry name" value="ATP-grasp_PylC-type"/>
</dbReference>
<dbReference type="PROSITE" id="PS00867">
    <property type="entry name" value="CPSASE_2"/>
    <property type="match status" value="1"/>
</dbReference>
<dbReference type="InterPro" id="IPR011761">
    <property type="entry name" value="ATP-grasp"/>
</dbReference>
<comment type="caution">
    <text evidence="4">The sequence shown here is derived from an EMBL/GenBank/DDBJ whole genome shotgun (WGS) entry which is preliminary data.</text>
</comment>
<dbReference type="PANTHER" id="PTHR23132:SF23">
    <property type="entry name" value="D-ALANINE--D-ALANINE LIGASE B"/>
    <property type="match status" value="1"/>
</dbReference>
<proteinExistence type="predicted"/>
<evidence type="ECO:0000256" key="2">
    <source>
        <dbReference type="SAM" id="MobiDB-lite"/>
    </source>
</evidence>
<keyword evidence="1" id="KW-0547">Nucleotide-binding</keyword>
<feature type="region of interest" description="Disordered" evidence="2">
    <location>
        <begin position="122"/>
        <end position="162"/>
    </location>
</feature>
<evidence type="ECO:0000256" key="1">
    <source>
        <dbReference type="PROSITE-ProRule" id="PRU00409"/>
    </source>
</evidence>
<evidence type="ECO:0000259" key="3">
    <source>
        <dbReference type="PROSITE" id="PS50975"/>
    </source>
</evidence>